<dbReference type="EMBL" id="LAZR01010109">
    <property type="protein sequence ID" value="KKM68776.1"/>
    <property type="molecule type" value="Genomic_DNA"/>
</dbReference>
<feature type="domain" description="Gfo/Idh/MocA-like oxidoreductase N-terminal" evidence="2">
    <location>
        <begin position="5"/>
        <end position="123"/>
    </location>
</feature>
<dbReference type="InterPro" id="IPR050463">
    <property type="entry name" value="Gfo/Idh/MocA_oxidrdct_glycsds"/>
</dbReference>
<gene>
    <name evidence="4" type="ORF">LCGC14_1457490</name>
</gene>
<evidence type="ECO:0000259" key="3">
    <source>
        <dbReference type="Pfam" id="PF22725"/>
    </source>
</evidence>
<dbReference type="InterPro" id="IPR055170">
    <property type="entry name" value="GFO_IDH_MocA-like_dom"/>
</dbReference>
<organism evidence="4">
    <name type="scientific">marine sediment metagenome</name>
    <dbReference type="NCBI Taxonomy" id="412755"/>
    <lineage>
        <taxon>unclassified sequences</taxon>
        <taxon>metagenomes</taxon>
        <taxon>ecological metagenomes</taxon>
    </lineage>
</organism>
<proteinExistence type="predicted"/>
<dbReference type="PANTHER" id="PTHR43818">
    <property type="entry name" value="BCDNA.GH03377"/>
    <property type="match status" value="1"/>
</dbReference>
<dbReference type="AlphaFoldDB" id="A0A0F9K296"/>
<reference evidence="4" key="1">
    <citation type="journal article" date="2015" name="Nature">
        <title>Complex archaea that bridge the gap between prokaryotes and eukaryotes.</title>
        <authorList>
            <person name="Spang A."/>
            <person name="Saw J.H."/>
            <person name="Jorgensen S.L."/>
            <person name="Zaremba-Niedzwiedzka K."/>
            <person name="Martijn J."/>
            <person name="Lind A.E."/>
            <person name="van Eijk R."/>
            <person name="Schleper C."/>
            <person name="Guy L."/>
            <person name="Ettema T.J."/>
        </authorList>
    </citation>
    <scope>NUCLEOTIDE SEQUENCE</scope>
</reference>
<dbReference type="Gene3D" id="3.40.50.720">
    <property type="entry name" value="NAD(P)-binding Rossmann-like Domain"/>
    <property type="match status" value="1"/>
</dbReference>
<evidence type="ECO:0000313" key="4">
    <source>
        <dbReference type="EMBL" id="KKM68776.1"/>
    </source>
</evidence>
<evidence type="ECO:0000256" key="1">
    <source>
        <dbReference type="ARBA" id="ARBA00023002"/>
    </source>
</evidence>
<dbReference type="InterPro" id="IPR000683">
    <property type="entry name" value="Gfo/Idh/MocA-like_OxRdtase_N"/>
</dbReference>
<keyword evidence="1" id="KW-0560">Oxidoreductase</keyword>
<dbReference type="Gene3D" id="3.30.360.10">
    <property type="entry name" value="Dihydrodipicolinate Reductase, domain 2"/>
    <property type="match status" value="1"/>
</dbReference>
<dbReference type="PANTHER" id="PTHR43818:SF11">
    <property type="entry name" value="BCDNA.GH03377"/>
    <property type="match status" value="1"/>
</dbReference>
<dbReference type="GO" id="GO:0016491">
    <property type="term" value="F:oxidoreductase activity"/>
    <property type="evidence" value="ECO:0007669"/>
    <property type="project" value="UniProtKB-KW"/>
</dbReference>
<dbReference type="Pfam" id="PF22725">
    <property type="entry name" value="GFO_IDH_MocA_C3"/>
    <property type="match status" value="1"/>
</dbReference>
<sequence length="347" mass="37444">MAKTVKVGVIGAGGISGMHLGGYQNSPNAKVVAICDIDLDRAEKRAKEFNVPHAFDSVTKLLKLSEIDAVSICTPNYDHKRSTLKALAAGKHVLCEKPMAMNAREGQQMVDAARKARKLLQIGLNNRFGPDVQFAKKIIDEGKIGKPYYARSLSIRRRGVPSWGVFGQKKLQGGGPLIDIGVHSIDFTWFLMGCPRPVAVCGMTYETIGNTPGHVGQFGPWDYKTYDVEDFAVAMVRFANGATMMVESAFCANLPEDTFGCHVVGDKGGVGTGPLNVQLEIGGHLTDCTPARLPRGVKTHHVAVAAFVDSVAKGKPSLIPASEVIWVQKIIDGIYASSKARKEVRIK</sequence>
<protein>
    <recommendedName>
        <fullName evidence="5">Gfo/Idh/MocA-like oxidoreductase N-terminal domain-containing protein</fullName>
    </recommendedName>
</protein>
<evidence type="ECO:0000259" key="2">
    <source>
        <dbReference type="Pfam" id="PF01408"/>
    </source>
</evidence>
<dbReference type="SUPFAM" id="SSF55347">
    <property type="entry name" value="Glyceraldehyde-3-phosphate dehydrogenase-like, C-terminal domain"/>
    <property type="match status" value="1"/>
</dbReference>
<dbReference type="Pfam" id="PF01408">
    <property type="entry name" value="GFO_IDH_MocA"/>
    <property type="match status" value="1"/>
</dbReference>
<comment type="caution">
    <text evidence="4">The sequence shown here is derived from an EMBL/GenBank/DDBJ whole genome shotgun (WGS) entry which is preliminary data.</text>
</comment>
<accession>A0A0F9K296</accession>
<evidence type="ECO:0008006" key="5">
    <source>
        <dbReference type="Google" id="ProtNLM"/>
    </source>
</evidence>
<dbReference type="InterPro" id="IPR036291">
    <property type="entry name" value="NAD(P)-bd_dom_sf"/>
</dbReference>
<feature type="domain" description="GFO/IDH/MocA-like oxidoreductase" evidence="3">
    <location>
        <begin position="133"/>
        <end position="269"/>
    </location>
</feature>
<dbReference type="SUPFAM" id="SSF51735">
    <property type="entry name" value="NAD(P)-binding Rossmann-fold domains"/>
    <property type="match status" value="1"/>
</dbReference>
<dbReference type="GO" id="GO:0000166">
    <property type="term" value="F:nucleotide binding"/>
    <property type="evidence" value="ECO:0007669"/>
    <property type="project" value="InterPro"/>
</dbReference>
<name>A0A0F9K296_9ZZZZ</name>